<dbReference type="GO" id="GO:0003676">
    <property type="term" value="F:nucleic acid binding"/>
    <property type="evidence" value="ECO:0007669"/>
    <property type="project" value="InterPro"/>
</dbReference>
<evidence type="ECO:0000259" key="1">
    <source>
        <dbReference type="Pfam" id="PF03184"/>
    </source>
</evidence>
<dbReference type="Proteomes" id="UP000002640">
    <property type="component" value="Unassembled WGS sequence"/>
</dbReference>
<dbReference type="AlphaFoldDB" id="G5A9V5"/>
<evidence type="ECO:0000313" key="2">
    <source>
        <dbReference type="EMBL" id="EGZ07385.1"/>
    </source>
</evidence>
<gene>
    <name evidence="2" type="ORF">PHYSODRAFT_416462</name>
</gene>
<feature type="non-terminal residue" evidence="2">
    <location>
        <position position="83"/>
    </location>
</feature>
<keyword evidence="3" id="KW-1185">Reference proteome</keyword>
<organism evidence="2 3">
    <name type="scientific">Phytophthora sojae (strain P6497)</name>
    <name type="common">Soybean stem and root rot agent</name>
    <name type="synonym">Phytophthora megasperma f. sp. glycines</name>
    <dbReference type="NCBI Taxonomy" id="1094619"/>
    <lineage>
        <taxon>Eukaryota</taxon>
        <taxon>Sar</taxon>
        <taxon>Stramenopiles</taxon>
        <taxon>Oomycota</taxon>
        <taxon>Peronosporomycetes</taxon>
        <taxon>Peronosporales</taxon>
        <taxon>Peronosporaceae</taxon>
        <taxon>Phytophthora</taxon>
    </lineage>
</organism>
<dbReference type="Pfam" id="PF03184">
    <property type="entry name" value="DDE_1"/>
    <property type="match status" value="1"/>
</dbReference>
<evidence type="ECO:0000313" key="3">
    <source>
        <dbReference type="Proteomes" id="UP000002640"/>
    </source>
</evidence>
<dbReference type="GeneID" id="20651936"/>
<name>G5A9V5_PHYSP</name>
<accession>G5A9V5</accession>
<protein>
    <recommendedName>
        <fullName evidence="1">DDE-1 domain-containing protein</fullName>
    </recommendedName>
</protein>
<feature type="non-terminal residue" evidence="2">
    <location>
        <position position="1"/>
    </location>
</feature>
<reference evidence="2 3" key="1">
    <citation type="journal article" date="2006" name="Science">
        <title>Phytophthora genome sequences uncover evolutionary origins and mechanisms of pathogenesis.</title>
        <authorList>
            <person name="Tyler B.M."/>
            <person name="Tripathy S."/>
            <person name="Zhang X."/>
            <person name="Dehal P."/>
            <person name="Jiang R.H."/>
            <person name="Aerts A."/>
            <person name="Arredondo F.D."/>
            <person name="Baxter L."/>
            <person name="Bensasson D."/>
            <person name="Beynon J.L."/>
            <person name="Chapman J."/>
            <person name="Damasceno C.M."/>
            <person name="Dorrance A.E."/>
            <person name="Dou D."/>
            <person name="Dickerman A.W."/>
            <person name="Dubchak I.L."/>
            <person name="Garbelotto M."/>
            <person name="Gijzen M."/>
            <person name="Gordon S.G."/>
            <person name="Govers F."/>
            <person name="Grunwald N.J."/>
            <person name="Huang W."/>
            <person name="Ivors K.L."/>
            <person name="Jones R.W."/>
            <person name="Kamoun S."/>
            <person name="Krampis K."/>
            <person name="Lamour K.H."/>
            <person name="Lee M.K."/>
            <person name="McDonald W.H."/>
            <person name="Medina M."/>
            <person name="Meijer H.J."/>
            <person name="Nordberg E.K."/>
            <person name="Maclean D.J."/>
            <person name="Ospina-Giraldo M.D."/>
            <person name="Morris P.F."/>
            <person name="Phuntumart V."/>
            <person name="Putnam N.H."/>
            <person name="Rash S."/>
            <person name="Rose J.K."/>
            <person name="Sakihama Y."/>
            <person name="Salamov A.A."/>
            <person name="Savidor A."/>
            <person name="Scheuring C.F."/>
            <person name="Smith B.M."/>
            <person name="Sobral B.W."/>
            <person name="Terry A."/>
            <person name="Torto-Alalibo T.A."/>
            <person name="Win J."/>
            <person name="Xu Z."/>
            <person name="Zhang H."/>
            <person name="Grigoriev I.V."/>
            <person name="Rokhsar D.S."/>
            <person name="Boore J.L."/>
        </authorList>
    </citation>
    <scope>NUCLEOTIDE SEQUENCE [LARGE SCALE GENOMIC DNA]</scope>
    <source>
        <strain evidence="2 3">P6497</strain>
    </source>
</reference>
<proteinExistence type="predicted"/>
<dbReference type="RefSeq" id="XP_009536951.1">
    <property type="nucleotide sequence ID" value="XM_009538656.1"/>
</dbReference>
<dbReference type="KEGG" id="psoj:PHYSODRAFT_416462"/>
<dbReference type="InParanoid" id="G5A9V5"/>
<feature type="domain" description="DDE-1" evidence="1">
    <location>
        <begin position="2"/>
        <end position="69"/>
    </location>
</feature>
<dbReference type="EMBL" id="JH159162">
    <property type="protein sequence ID" value="EGZ07385.1"/>
    <property type="molecule type" value="Genomic_DNA"/>
</dbReference>
<dbReference type="InterPro" id="IPR004875">
    <property type="entry name" value="DDE_SF_endonuclease_dom"/>
</dbReference>
<sequence>PVLLLWDDLAAHWAKDVQACAVELNVVLVPVPPGCTSVCQPADISWNRPLKARLRGRWLENLQAQLSAPRLLGVKFKLAAPKR</sequence>